<accession>A0ABP9I8R4</accession>
<protein>
    <recommendedName>
        <fullName evidence="3">Histidine kinase-, DNA gyrase B-, and HSP90-like ATPase</fullName>
    </recommendedName>
</protein>
<dbReference type="Proteomes" id="UP001500466">
    <property type="component" value="Unassembled WGS sequence"/>
</dbReference>
<organism evidence="1 2">
    <name type="scientific">Yinghuangia aomiensis</name>
    <dbReference type="NCBI Taxonomy" id="676205"/>
    <lineage>
        <taxon>Bacteria</taxon>
        <taxon>Bacillati</taxon>
        <taxon>Actinomycetota</taxon>
        <taxon>Actinomycetes</taxon>
        <taxon>Kitasatosporales</taxon>
        <taxon>Streptomycetaceae</taxon>
        <taxon>Yinghuangia</taxon>
    </lineage>
</organism>
<dbReference type="EMBL" id="BAABHS010000043">
    <property type="protein sequence ID" value="GAA4991443.1"/>
    <property type="molecule type" value="Genomic_DNA"/>
</dbReference>
<dbReference type="Gene3D" id="3.30.565.10">
    <property type="entry name" value="Histidine kinase-like ATPase, C-terminal domain"/>
    <property type="match status" value="1"/>
</dbReference>
<proteinExistence type="predicted"/>
<dbReference type="SUPFAM" id="SSF55874">
    <property type="entry name" value="ATPase domain of HSP90 chaperone/DNA topoisomerase II/histidine kinase"/>
    <property type="match status" value="1"/>
</dbReference>
<gene>
    <name evidence="1" type="ORF">GCM10023205_74400</name>
</gene>
<comment type="caution">
    <text evidence="1">The sequence shown here is derived from an EMBL/GenBank/DDBJ whole genome shotgun (WGS) entry which is preliminary data.</text>
</comment>
<reference evidence="2" key="1">
    <citation type="journal article" date="2019" name="Int. J. Syst. Evol. Microbiol.">
        <title>The Global Catalogue of Microorganisms (GCM) 10K type strain sequencing project: providing services to taxonomists for standard genome sequencing and annotation.</title>
        <authorList>
            <consortium name="The Broad Institute Genomics Platform"/>
            <consortium name="The Broad Institute Genome Sequencing Center for Infectious Disease"/>
            <person name="Wu L."/>
            <person name="Ma J."/>
        </authorList>
    </citation>
    <scope>NUCLEOTIDE SEQUENCE [LARGE SCALE GENOMIC DNA]</scope>
    <source>
        <strain evidence="2">JCM 17986</strain>
    </source>
</reference>
<keyword evidence="2" id="KW-1185">Reference proteome</keyword>
<evidence type="ECO:0000313" key="2">
    <source>
        <dbReference type="Proteomes" id="UP001500466"/>
    </source>
</evidence>
<evidence type="ECO:0000313" key="1">
    <source>
        <dbReference type="EMBL" id="GAA4991443.1"/>
    </source>
</evidence>
<sequence>MDDRDGVRGPVVRRGMTDWQFDVPTSGSKRLRPDARYMDALTSQGYGFEVAIADLVDNSIDAGAQDVVVHFLRDGDHLVSLLVVDDGAGMDESALDVAMTVGGRRDYAADALGMFGTGLKSASLSHATALTVVTKTKRSRPIGRRWRMEQARTDFLCDIVEPDYAQTLLDRYADRPITWQGTVVRWDGVKDFPKHGDLGQTDRYLHRVIDKLGLHLGLYLHRFLARPDFNITIAVEDVRSGVVYMEYGVEPLDPFGYPMPGRPGYPREFRANLGDVGELPLAAHIWPAKSSMPEYRAHGSVLERQGFYFYRNDRLVQAGGWNGFRQPEQHFSLARVAIDLPVHSGDLFRLTVKKAGVETAPIFAVAVEESADGDGRAFVDYLGDAEGAYREARKRAGVERKPVIPPGMGFEPALRKAMDAELPFVEGEEPVSIRWRFIDADTFFELDREDHVIYLNQQYRPTLLGGRPGGLNDLPLLKALLYLLLHKVFESEMQGPRERDNLALWQSILVAAAKSEMGLIES</sequence>
<name>A0ABP9I8R4_9ACTN</name>
<evidence type="ECO:0008006" key="3">
    <source>
        <dbReference type="Google" id="ProtNLM"/>
    </source>
</evidence>
<dbReference type="InterPro" id="IPR036890">
    <property type="entry name" value="HATPase_C_sf"/>
</dbReference>
<dbReference type="Pfam" id="PF13589">
    <property type="entry name" value="HATPase_c_3"/>
    <property type="match status" value="1"/>
</dbReference>